<accession>A0A6J5KMQ9</accession>
<evidence type="ECO:0000313" key="1">
    <source>
        <dbReference type="EMBL" id="CAB4121480.1"/>
    </source>
</evidence>
<name>A0A6J5KMQ9_9CAUD</name>
<sequence length="66" mass="7585">MKTIKCKKCDAEYEKPSEQSVCILLKGSCIMCNLYDLSAEELTAFQTKTQNIKNMHQKALRKAQEK</sequence>
<proteinExistence type="predicted"/>
<reference evidence="1" key="1">
    <citation type="submission" date="2020-04" db="EMBL/GenBank/DDBJ databases">
        <authorList>
            <person name="Chiriac C."/>
            <person name="Salcher M."/>
            <person name="Ghai R."/>
            <person name="Kavagutti S V."/>
        </authorList>
    </citation>
    <scope>NUCLEOTIDE SEQUENCE</scope>
</reference>
<gene>
    <name evidence="1" type="ORF">UFOVP11_63</name>
</gene>
<organism evidence="1">
    <name type="scientific">uncultured Caudovirales phage</name>
    <dbReference type="NCBI Taxonomy" id="2100421"/>
    <lineage>
        <taxon>Viruses</taxon>
        <taxon>Duplodnaviria</taxon>
        <taxon>Heunggongvirae</taxon>
        <taxon>Uroviricota</taxon>
        <taxon>Caudoviricetes</taxon>
        <taxon>Peduoviridae</taxon>
        <taxon>Maltschvirus</taxon>
        <taxon>Maltschvirus maltsch</taxon>
    </lineage>
</organism>
<protein>
    <submittedName>
        <fullName evidence="1">Uncharacterized protein</fullName>
    </submittedName>
</protein>
<dbReference type="EMBL" id="LR796147">
    <property type="protein sequence ID" value="CAB4121480.1"/>
    <property type="molecule type" value="Genomic_DNA"/>
</dbReference>